<dbReference type="InterPro" id="IPR008979">
    <property type="entry name" value="Galactose-bd-like_sf"/>
</dbReference>
<evidence type="ECO:0000259" key="4">
    <source>
        <dbReference type="PROSITE" id="PS51829"/>
    </source>
</evidence>
<reference evidence="5" key="1">
    <citation type="submission" date="2011-04" db="EMBL/GenBank/DDBJ databases">
        <title>Taxonomic and functional metagenomic profiling of the microbial community in the anoxic sediment of a brackish shallow lake (Laguna de Carrizo Central Spain).</title>
        <authorList>
            <consortium name="CONSOLIDER consortium CSD2007-00005"/>
            <person name="Guazzaroni M.-E."/>
            <person name="Richter M."/>
            <person name="Garcia-Salamanca A."/>
            <person name="Yarza P."/>
            <person name="Ferrer M."/>
        </authorList>
    </citation>
    <scope>NUCLEOTIDE SEQUENCE</scope>
</reference>
<name>F8UH88_9ZZZZ</name>
<protein>
    <submittedName>
        <fullName evidence="5">Conserved hypothetical secreted protein</fullName>
    </submittedName>
</protein>
<dbReference type="GO" id="GO:0004252">
    <property type="term" value="F:serine-type endopeptidase activity"/>
    <property type="evidence" value="ECO:0007669"/>
    <property type="project" value="InterPro"/>
</dbReference>
<accession>F8UH88</accession>
<feature type="domain" description="P/Homo B" evidence="4">
    <location>
        <begin position="189"/>
        <end position="311"/>
    </location>
</feature>
<dbReference type="PROSITE" id="PS51829">
    <property type="entry name" value="P_HOMO_B"/>
    <property type="match status" value="1"/>
</dbReference>
<proteinExistence type="predicted"/>
<dbReference type="GO" id="GO:0006508">
    <property type="term" value="P:proteolysis"/>
    <property type="evidence" value="ECO:0007669"/>
    <property type="project" value="UniProtKB-KW"/>
</dbReference>
<dbReference type="Pfam" id="PF01483">
    <property type="entry name" value="P_proprotein"/>
    <property type="match status" value="1"/>
</dbReference>
<feature type="domain" description="VIT" evidence="3">
    <location>
        <begin position="22"/>
        <end position="154"/>
    </location>
</feature>
<dbReference type="Gene3D" id="2.60.120.260">
    <property type="entry name" value="Galactose-binding domain-like"/>
    <property type="match status" value="1"/>
</dbReference>
<gene>
    <name evidence="5" type="ORF">LDC_03561</name>
</gene>
<dbReference type="EMBL" id="JF805097">
    <property type="protein sequence ID" value="AEI30395.1"/>
    <property type="molecule type" value="Genomic_DNA"/>
</dbReference>
<keyword evidence="1" id="KW-0645">Protease</keyword>
<organism evidence="5">
    <name type="scientific">uncultured microorganism</name>
    <dbReference type="NCBI Taxonomy" id="358574"/>
    <lineage>
        <taxon>unclassified sequences</taxon>
        <taxon>environmental samples</taxon>
    </lineage>
</organism>
<dbReference type="InterPro" id="IPR013694">
    <property type="entry name" value="VIT"/>
</dbReference>
<dbReference type="InterPro" id="IPR002884">
    <property type="entry name" value="P_dom"/>
</dbReference>
<sequence>MRPAHTLEMVCVLAAGLTAPAPGHADTFTATLGQPLREVSHAVELRLEDGVATYTVRRSFANSGSRHDEASVGIALPFGAAATGLRIRTAGRWYPGELMERERAAELYRELTGLGPHAPRDPALLQWVWANEVHLQVFPVPPGRTATVEYTLTSPTRYVNGRHVLSYPTPVGGAPLASPVLRIYPEDPTAPITVDGTLAAAGQPVILQRLEAASGLEEELRVAGASCISSVVEVPADRPVVEGKVAVNLRHTYVGDLSLVLVAPWKRRFTLHDRKGGSDNDLRRTYPLALTGEDRGRSARGTWRLVVSDHA</sequence>
<evidence type="ECO:0000313" key="5">
    <source>
        <dbReference type="EMBL" id="AEI30395.1"/>
    </source>
</evidence>
<keyword evidence="2" id="KW-0378">Hydrolase</keyword>
<dbReference type="AlphaFoldDB" id="F8UH88"/>
<dbReference type="PROSITE" id="PS51468">
    <property type="entry name" value="VIT"/>
    <property type="match status" value="1"/>
</dbReference>
<evidence type="ECO:0000256" key="2">
    <source>
        <dbReference type="ARBA" id="ARBA00022801"/>
    </source>
</evidence>
<feature type="non-terminal residue" evidence="5">
    <location>
        <position position="311"/>
    </location>
</feature>
<dbReference type="SUPFAM" id="SSF49785">
    <property type="entry name" value="Galactose-binding domain-like"/>
    <property type="match status" value="1"/>
</dbReference>
<dbReference type="Pfam" id="PF08487">
    <property type="entry name" value="VIT"/>
    <property type="match status" value="1"/>
</dbReference>
<evidence type="ECO:0000259" key="3">
    <source>
        <dbReference type="PROSITE" id="PS51468"/>
    </source>
</evidence>
<evidence type="ECO:0000256" key="1">
    <source>
        <dbReference type="ARBA" id="ARBA00022670"/>
    </source>
</evidence>